<evidence type="ECO:0000313" key="10">
    <source>
        <dbReference type="Proteomes" id="UP000094472"/>
    </source>
</evidence>
<comment type="cofactor">
    <cofactor evidence="7">
        <name>Mg(2+)</name>
        <dbReference type="ChEBI" id="CHEBI:18420"/>
    </cofactor>
</comment>
<keyword evidence="3 7" id="KW-0378">Hydrolase</keyword>
<keyword evidence="5 7" id="KW-0546">Nucleotide metabolism</keyword>
<evidence type="ECO:0000256" key="7">
    <source>
        <dbReference type="HAMAP-Rule" id="MF_00116"/>
    </source>
</evidence>
<dbReference type="GO" id="GO:0000287">
    <property type="term" value="F:magnesium ion binding"/>
    <property type="evidence" value="ECO:0007669"/>
    <property type="project" value="UniProtKB-UniRule"/>
</dbReference>
<dbReference type="Pfam" id="PF00692">
    <property type="entry name" value="dUTPase"/>
    <property type="match status" value="1"/>
</dbReference>
<organism evidence="9 10">
    <name type="scientific">Methyloceanibacter superfactus</name>
    <dbReference type="NCBI Taxonomy" id="1774969"/>
    <lineage>
        <taxon>Bacteria</taxon>
        <taxon>Pseudomonadati</taxon>
        <taxon>Pseudomonadota</taxon>
        <taxon>Alphaproteobacteria</taxon>
        <taxon>Hyphomicrobiales</taxon>
        <taxon>Hyphomicrobiaceae</taxon>
        <taxon>Methyloceanibacter</taxon>
    </lineage>
</organism>
<evidence type="ECO:0000259" key="8">
    <source>
        <dbReference type="Pfam" id="PF00692"/>
    </source>
</evidence>
<dbReference type="AlphaFoldDB" id="A0A1E3W7B9"/>
<dbReference type="HAMAP" id="MF_00116">
    <property type="entry name" value="dUTPase_bact"/>
    <property type="match status" value="1"/>
</dbReference>
<feature type="domain" description="dUTPase-like" evidence="8">
    <location>
        <begin position="17"/>
        <end position="149"/>
    </location>
</feature>
<dbReference type="PANTHER" id="PTHR11241">
    <property type="entry name" value="DEOXYURIDINE 5'-TRIPHOSPHATE NUCLEOTIDOHYDROLASE"/>
    <property type="match status" value="1"/>
</dbReference>
<feature type="binding site" evidence="7">
    <location>
        <position position="83"/>
    </location>
    <ligand>
        <name>substrate</name>
    </ligand>
</feature>
<dbReference type="SUPFAM" id="SSF51283">
    <property type="entry name" value="dUTPase-like"/>
    <property type="match status" value="1"/>
</dbReference>
<dbReference type="CDD" id="cd07557">
    <property type="entry name" value="trimeric_dUTPase"/>
    <property type="match status" value="1"/>
</dbReference>
<evidence type="ECO:0000256" key="3">
    <source>
        <dbReference type="ARBA" id="ARBA00022801"/>
    </source>
</evidence>
<reference evidence="9 10" key="1">
    <citation type="journal article" date="2016" name="Environ. Microbiol.">
        <title>New Methyloceanibacter diversity from North Sea sediments includes methanotroph containing solely the soluble methane monooxygenase.</title>
        <authorList>
            <person name="Vekeman B."/>
            <person name="Kerckhof F.M."/>
            <person name="Cremers G."/>
            <person name="de Vos P."/>
            <person name="Vandamme P."/>
            <person name="Boon N."/>
            <person name="Op den Camp H.J."/>
            <person name="Heylen K."/>
        </authorList>
    </citation>
    <scope>NUCLEOTIDE SEQUENCE [LARGE SCALE GENOMIC DNA]</scope>
    <source>
        <strain evidence="9 10">R-67175</strain>
    </source>
</reference>
<dbReference type="InterPro" id="IPR036157">
    <property type="entry name" value="dUTPase-like_sf"/>
</dbReference>
<comment type="catalytic activity">
    <reaction evidence="6 7">
        <text>dUTP + H2O = dUMP + diphosphate + H(+)</text>
        <dbReference type="Rhea" id="RHEA:10248"/>
        <dbReference type="ChEBI" id="CHEBI:15377"/>
        <dbReference type="ChEBI" id="CHEBI:15378"/>
        <dbReference type="ChEBI" id="CHEBI:33019"/>
        <dbReference type="ChEBI" id="CHEBI:61555"/>
        <dbReference type="ChEBI" id="CHEBI:246422"/>
        <dbReference type="EC" id="3.6.1.23"/>
    </reaction>
</comment>
<dbReference type="InterPro" id="IPR029054">
    <property type="entry name" value="dUTPase-like"/>
</dbReference>
<evidence type="ECO:0000256" key="5">
    <source>
        <dbReference type="ARBA" id="ARBA00023080"/>
    </source>
</evidence>
<dbReference type="GO" id="GO:0006226">
    <property type="term" value="P:dUMP biosynthetic process"/>
    <property type="evidence" value="ECO:0007669"/>
    <property type="project" value="UniProtKB-UniRule"/>
</dbReference>
<dbReference type="GO" id="GO:0046081">
    <property type="term" value="P:dUTP catabolic process"/>
    <property type="evidence" value="ECO:0007669"/>
    <property type="project" value="InterPro"/>
</dbReference>
<dbReference type="FunFam" id="2.70.40.10:FF:000002">
    <property type="entry name" value="dUTP diphosphatase"/>
    <property type="match status" value="1"/>
</dbReference>
<dbReference type="NCBIfam" id="NF001862">
    <property type="entry name" value="PRK00601.1"/>
    <property type="match status" value="1"/>
</dbReference>
<keyword evidence="4 7" id="KW-0460">Magnesium</keyword>
<name>A0A1E3W7B9_9HYPH</name>
<evidence type="ECO:0000313" key="9">
    <source>
        <dbReference type="EMBL" id="ODS01709.1"/>
    </source>
</evidence>
<dbReference type="InterPro" id="IPR008181">
    <property type="entry name" value="dUTPase"/>
</dbReference>
<comment type="similarity">
    <text evidence="1 7">Belongs to the dUTPase family.</text>
</comment>
<feature type="binding site" evidence="7">
    <location>
        <begin position="70"/>
        <end position="72"/>
    </location>
    <ligand>
        <name>substrate</name>
    </ligand>
</feature>
<evidence type="ECO:0000256" key="1">
    <source>
        <dbReference type="ARBA" id="ARBA00006581"/>
    </source>
</evidence>
<protein>
    <recommendedName>
        <fullName evidence="7">Deoxyuridine 5'-triphosphate nucleotidohydrolase</fullName>
        <shortName evidence="7">dUTPase</shortName>
        <ecNumber evidence="7">3.6.1.23</ecNumber>
    </recommendedName>
    <alternativeName>
        <fullName evidence="7">dUTP pyrophosphatase</fullName>
    </alternativeName>
</protein>
<dbReference type="RefSeq" id="WP_069440583.1">
    <property type="nucleotide sequence ID" value="NZ_LPWF01000004.1"/>
</dbReference>
<gene>
    <name evidence="7" type="primary">dut</name>
    <name evidence="9" type="ORF">AUC69_05500</name>
</gene>
<dbReference type="UniPathway" id="UPA00610">
    <property type="reaction ID" value="UER00666"/>
</dbReference>
<keyword evidence="10" id="KW-1185">Reference proteome</keyword>
<comment type="caution">
    <text evidence="9">The sequence shown here is derived from an EMBL/GenBank/DDBJ whole genome shotgun (WGS) entry which is preliminary data.</text>
</comment>
<feature type="binding site" evidence="7">
    <location>
        <begin position="87"/>
        <end position="89"/>
    </location>
    <ligand>
        <name>substrate</name>
    </ligand>
</feature>
<dbReference type="PANTHER" id="PTHR11241:SF0">
    <property type="entry name" value="DEOXYURIDINE 5'-TRIPHOSPHATE NUCLEOTIDOHYDROLASE"/>
    <property type="match status" value="1"/>
</dbReference>
<dbReference type="NCBIfam" id="TIGR00576">
    <property type="entry name" value="dut"/>
    <property type="match status" value="1"/>
</dbReference>
<dbReference type="STRING" id="1774969.AUC69_05500"/>
<comment type="caution">
    <text evidence="7">Lacks conserved residue(s) required for the propagation of feature annotation.</text>
</comment>
<dbReference type="InterPro" id="IPR033704">
    <property type="entry name" value="dUTPase_trimeric"/>
</dbReference>
<dbReference type="OrthoDB" id="9809956at2"/>
<keyword evidence="2 7" id="KW-0479">Metal-binding</keyword>
<sequence length="149" mass="15596">MSVQVRIKQLPHGEGLPLPAYQSAHAAGLDLVAAVPEDGTITLHPSCRVLVPTGLVFALPQGYEAQVRPRSGLALKHGITVLNSPGTIDSDYRGEVMVILINLGSEAFLIQRGDRIAQAVIAPVTHVEIVPAESLEDTGRGEGGFGSTG</sequence>
<comment type="function">
    <text evidence="7">This enzyme is involved in nucleotide metabolism: it produces dUMP, the immediate precursor of thymidine nucleotides and it decreases the intracellular concentration of dUTP so that uracil cannot be incorporated into DNA.</text>
</comment>
<accession>A0A1E3W7B9</accession>
<dbReference type="Gene3D" id="2.70.40.10">
    <property type="match status" value="1"/>
</dbReference>
<comment type="pathway">
    <text evidence="7">Pyrimidine metabolism; dUMP biosynthesis; dUMP from dCTP (dUTP route): step 2/2.</text>
</comment>
<evidence type="ECO:0000256" key="6">
    <source>
        <dbReference type="ARBA" id="ARBA00047686"/>
    </source>
</evidence>
<evidence type="ECO:0000256" key="4">
    <source>
        <dbReference type="ARBA" id="ARBA00022842"/>
    </source>
</evidence>
<dbReference type="GO" id="GO:0004170">
    <property type="term" value="F:dUTP diphosphatase activity"/>
    <property type="evidence" value="ECO:0007669"/>
    <property type="project" value="UniProtKB-UniRule"/>
</dbReference>
<dbReference type="EC" id="3.6.1.23" evidence="7"/>
<dbReference type="EMBL" id="LPWF01000004">
    <property type="protein sequence ID" value="ODS01709.1"/>
    <property type="molecule type" value="Genomic_DNA"/>
</dbReference>
<dbReference type="Proteomes" id="UP000094472">
    <property type="component" value="Unassembled WGS sequence"/>
</dbReference>
<evidence type="ECO:0000256" key="2">
    <source>
        <dbReference type="ARBA" id="ARBA00022723"/>
    </source>
</evidence>
<proteinExistence type="inferred from homology"/>